<protein>
    <submittedName>
        <fullName evidence="5">Protein boule-like</fullName>
    </submittedName>
</protein>
<accession>A0A6F9D700</accession>
<feature type="compositionally biased region" description="Low complexity" evidence="3">
    <location>
        <begin position="226"/>
        <end position="238"/>
    </location>
</feature>
<dbReference type="CDD" id="cd00590">
    <property type="entry name" value="RRM_SF"/>
    <property type="match status" value="1"/>
</dbReference>
<dbReference type="InterPro" id="IPR000504">
    <property type="entry name" value="RRM_dom"/>
</dbReference>
<feature type="region of interest" description="Disordered" evidence="3">
    <location>
        <begin position="226"/>
        <end position="247"/>
    </location>
</feature>
<dbReference type="EMBL" id="LR783372">
    <property type="protein sequence ID" value="CAB3226054.1"/>
    <property type="molecule type" value="mRNA"/>
</dbReference>
<dbReference type="Gene3D" id="3.30.70.330">
    <property type="match status" value="1"/>
</dbReference>
<organism evidence="5">
    <name type="scientific">Phallusia mammillata</name>
    <dbReference type="NCBI Taxonomy" id="59560"/>
    <lineage>
        <taxon>Eukaryota</taxon>
        <taxon>Metazoa</taxon>
        <taxon>Chordata</taxon>
        <taxon>Tunicata</taxon>
        <taxon>Ascidiacea</taxon>
        <taxon>Phlebobranchia</taxon>
        <taxon>Ascidiidae</taxon>
        <taxon>Phallusia</taxon>
    </lineage>
</organism>
<gene>
    <name evidence="5" type="primary">Boll</name>
</gene>
<dbReference type="AlphaFoldDB" id="A0A6F9D700"/>
<dbReference type="Pfam" id="PF00076">
    <property type="entry name" value="RRM_1"/>
    <property type="match status" value="1"/>
</dbReference>
<name>A0A6F9D700_9ASCI</name>
<keyword evidence="1 2" id="KW-0694">RNA-binding</keyword>
<evidence type="ECO:0000313" key="5">
    <source>
        <dbReference type="EMBL" id="CAB3226054.1"/>
    </source>
</evidence>
<evidence type="ECO:0000256" key="1">
    <source>
        <dbReference type="ARBA" id="ARBA00022884"/>
    </source>
</evidence>
<dbReference type="InterPro" id="IPR035979">
    <property type="entry name" value="RBD_domain_sf"/>
</dbReference>
<dbReference type="SMART" id="SM00360">
    <property type="entry name" value="RRM"/>
    <property type="match status" value="1"/>
</dbReference>
<dbReference type="InterPro" id="IPR012677">
    <property type="entry name" value="Nucleotide-bd_a/b_plait_sf"/>
</dbReference>
<sequence>MSNLKAPQNLCLGQTDKSVTSISTTYFVPQPLPHKSHYVQNRLFVGGLPKSASKREIAMLMRQFGEITETNLIDDGCRRFAFVTFENIDSADAVLSLYHRGRPFLIKGCPVAINRAYFKPKKVDGSKGKYSSMESDDTNHAFGVYHNGTVYFDHNSPMQYMPAYSPNNYVNNPYYEPQQNYYYGENAPLVKCPMYQQTYKTEYNINQNVNISQVVNSVFNHSFDNSDFSSSNEQNSQDGLVTGNDLDNSNAGNRVIYEQGIQPASPHNALISPITGYWCTDAKCMQKIPE</sequence>
<dbReference type="PANTHER" id="PTHR11176:SF57">
    <property type="entry name" value="PROTEIN BOULE"/>
    <property type="match status" value="1"/>
</dbReference>
<evidence type="ECO:0000256" key="3">
    <source>
        <dbReference type="SAM" id="MobiDB-lite"/>
    </source>
</evidence>
<dbReference type="PANTHER" id="PTHR11176">
    <property type="entry name" value="BOULE-RELATED"/>
    <property type="match status" value="1"/>
</dbReference>
<dbReference type="GO" id="GO:0003730">
    <property type="term" value="F:mRNA 3'-UTR binding"/>
    <property type="evidence" value="ECO:0007669"/>
    <property type="project" value="TreeGrafter"/>
</dbReference>
<proteinExistence type="evidence at transcript level"/>
<dbReference type="GO" id="GO:0008494">
    <property type="term" value="F:translation activator activity"/>
    <property type="evidence" value="ECO:0007669"/>
    <property type="project" value="TreeGrafter"/>
</dbReference>
<dbReference type="GO" id="GO:0070935">
    <property type="term" value="P:3'-UTR-mediated mRNA stabilization"/>
    <property type="evidence" value="ECO:0007669"/>
    <property type="project" value="TreeGrafter"/>
</dbReference>
<dbReference type="SUPFAM" id="SSF54928">
    <property type="entry name" value="RNA-binding domain, RBD"/>
    <property type="match status" value="1"/>
</dbReference>
<dbReference type="PROSITE" id="PS50102">
    <property type="entry name" value="RRM"/>
    <property type="match status" value="1"/>
</dbReference>
<evidence type="ECO:0000259" key="4">
    <source>
        <dbReference type="PROSITE" id="PS50102"/>
    </source>
</evidence>
<dbReference type="GO" id="GO:0045948">
    <property type="term" value="P:positive regulation of translational initiation"/>
    <property type="evidence" value="ECO:0007669"/>
    <property type="project" value="TreeGrafter"/>
</dbReference>
<reference evidence="5" key="1">
    <citation type="submission" date="2020-04" db="EMBL/GenBank/DDBJ databases">
        <authorList>
            <person name="Neveu A P."/>
        </authorList>
    </citation>
    <scope>NUCLEOTIDE SEQUENCE</scope>
    <source>
        <tissue evidence="5">Whole embryo</tissue>
    </source>
</reference>
<evidence type="ECO:0000256" key="2">
    <source>
        <dbReference type="PROSITE-ProRule" id="PRU00176"/>
    </source>
</evidence>
<dbReference type="GO" id="GO:0005737">
    <property type="term" value="C:cytoplasm"/>
    <property type="evidence" value="ECO:0007669"/>
    <property type="project" value="TreeGrafter"/>
</dbReference>
<feature type="domain" description="RRM" evidence="4">
    <location>
        <begin position="41"/>
        <end position="118"/>
    </location>
</feature>